<name>A0A9P9JHX8_9HYPO</name>
<evidence type="ECO:0000256" key="3">
    <source>
        <dbReference type="ARBA" id="ARBA00022833"/>
    </source>
</evidence>
<dbReference type="EMBL" id="JAGMUV010000002">
    <property type="protein sequence ID" value="KAH7171258.1"/>
    <property type="molecule type" value="Genomic_DNA"/>
</dbReference>
<evidence type="ECO:0000259" key="5">
    <source>
        <dbReference type="PROSITE" id="PS51891"/>
    </source>
</evidence>
<reference evidence="6" key="1">
    <citation type="journal article" date="2021" name="Nat. Commun.">
        <title>Genetic determinants of endophytism in the Arabidopsis root mycobiome.</title>
        <authorList>
            <person name="Mesny F."/>
            <person name="Miyauchi S."/>
            <person name="Thiergart T."/>
            <person name="Pickel B."/>
            <person name="Atanasova L."/>
            <person name="Karlsson M."/>
            <person name="Huettel B."/>
            <person name="Barry K.W."/>
            <person name="Haridas S."/>
            <person name="Chen C."/>
            <person name="Bauer D."/>
            <person name="Andreopoulos W."/>
            <person name="Pangilinan J."/>
            <person name="LaButti K."/>
            <person name="Riley R."/>
            <person name="Lipzen A."/>
            <person name="Clum A."/>
            <person name="Drula E."/>
            <person name="Henrissat B."/>
            <person name="Kohler A."/>
            <person name="Grigoriev I.V."/>
            <person name="Martin F.M."/>
            <person name="Hacquard S."/>
        </authorList>
    </citation>
    <scope>NUCLEOTIDE SEQUENCE</scope>
    <source>
        <strain evidence="6">MPI-CAGE-AT-0147</strain>
    </source>
</reference>
<dbReference type="Pfam" id="PF04828">
    <property type="entry name" value="GFA"/>
    <property type="match status" value="1"/>
</dbReference>
<evidence type="ECO:0000256" key="4">
    <source>
        <dbReference type="ARBA" id="ARBA00023239"/>
    </source>
</evidence>
<comment type="similarity">
    <text evidence="1">Belongs to the Gfa family.</text>
</comment>
<evidence type="ECO:0000256" key="1">
    <source>
        <dbReference type="ARBA" id="ARBA00005495"/>
    </source>
</evidence>
<keyword evidence="7" id="KW-1185">Reference proteome</keyword>
<dbReference type="InterPro" id="IPR006913">
    <property type="entry name" value="CENP-V/GFA"/>
</dbReference>
<organism evidence="6 7">
    <name type="scientific">Dactylonectria macrodidyma</name>
    <dbReference type="NCBI Taxonomy" id="307937"/>
    <lineage>
        <taxon>Eukaryota</taxon>
        <taxon>Fungi</taxon>
        <taxon>Dikarya</taxon>
        <taxon>Ascomycota</taxon>
        <taxon>Pezizomycotina</taxon>
        <taxon>Sordariomycetes</taxon>
        <taxon>Hypocreomycetidae</taxon>
        <taxon>Hypocreales</taxon>
        <taxon>Nectriaceae</taxon>
        <taxon>Dactylonectria</taxon>
    </lineage>
</organism>
<evidence type="ECO:0000313" key="7">
    <source>
        <dbReference type="Proteomes" id="UP000738349"/>
    </source>
</evidence>
<evidence type="ECO:0000256" key="2">
    <source>
        <dbReference type="ARBA" id="ARBA00022723"/>
    </source>
</evidence>
<sequence>MAAIETIKLSAQCLCNAHTFTTTVPLASLPLEASCCHCDSCRHTTGALYTCDAAWPGSFDDIRASSLSKYEFSPSLTILSCGTCSTPMFYHKRIADQEDTIGVFTGALTNAPAPNLLKIVDHIFIGDTIDGGASVWMRHLNKDGSSPRLWKAGRNNSEELHDIWPPVKDLPSAESKTGLDEIPFLCHCRGVNLVLRRGDLDFAGMQHDRLPWFVDPTSHKPLAGFDACNSCRTFFGSDIVNWSYSQLIHLDFPTSQTQPEGEGFPRTSFDLKTAVCSDDRDSRFGTLAIYESSPDVQRYFCSRCSASVFYAVDDRPEMVDVAVGLLESPSGARAEDFLVWGFGSEIGSKTDTMGGWRETFVSDIQKEAEAWRISRDYPKSWKRIAKEEADAASS</sequence>
<evidence type="ECO:0000313" key="6">
    <source>
        <dbReference type="EMBL" id="KAH7171258.1"/>
    </source>
</evidence>
<accession>A0A9P9JHX8</accession>
<dbReference type="InterPro" id="IPR011057">
    <property type="entry name" value="Mss4-like_sf"/>
</dbReference>
<dbReference type="GO" id="GO:0046872">
    <property type="term" value="F:metal ion binding"/>
    <property type="evidence" value="ECO:0007669"/>
    <property type="project" value="UniProtKB-KW"/>
</dbReference>
<keyword evidence="4" id="KW-0456">Lyase</keyword>
<dbReference type="AlphaFoldDB" id="A0A9P9JHX8"/>
<feature type="domain" description="CENP-V/GFA" evidence="5">
    <location>
        <begin position="9"/>
        <end position="137"/>
    </location>
</feature>
<comment type="caution">
    <text evidence="6">The sequence shown here is derived from an EMBL/GenBank/DDBJ whole genome shotgun (WGS) entry which is preliminary data.</text>
</comment>
<keyword evidence="2" id="KW-0479">Metal-binding</keyword>
<keyword evidence="3" id="KW-0862">Zinc</keyword>
<dbReference type="Gene3D" id="3.90.1590.10">
    <property type="entry name" value="glutathione-dependent formaldehyde- activating enzyme (gfa)"/>
    <property type="match status" value="2"/>
</dbReference>
<dbReference type="Proteomes" id="UP000738349">
    <property type="component" value="Unassembled WGS sequence"/>
</dbReference>
<dbReference type="PROSITE" id="PS51891">
    <property type="entry name" value="CENP_V_GFA"/>
    <property type="match status" value="1"/>
</dbReference>
<proteinExistence type="inferred from homology"/>
<protein>
    <submittedName>
        <fullName evidence="6">Mss4-like protein</fullName>
    </submittedName>
</protein>
<dbReference type="GO" id="GO:0016846">
    <property type="term" value="F:carbon-sulfur lyase activity"/>
    <property type="evidence" value="ECO:0007669"/>
    <property type="project" value="InterPro"/>
</dbReference>
<dbReference type="OrthoDB" id="5422068at2759"/>
<dbReference type="SUPFAM" id="SSF51316">
    <property type="entry name" value="Mss4-like"/>
    <property type="match status" value="2"/>
</dbReference>
<dbReference type="PANTHER" id="PTHR33337">
    <property type="entry name" value="GFA DOMAIN-CONTAINING PROTEIN"/>
    <property type="match status" value="1"/>
</dbReference>
<dbReference type="PANTHER" id="PTHR33337:SF40">
    <property type="entry name" value="CENP-V_GFA DOMAIN-CONTAINING PROTEIN-RELATED"/>
    <property type="match status" value="1"/>
</dbReference>
<gene>
    <name evidence="6" type="ORF">EDB81DRAFT_778065</name>
</gene>